<dbReference type="InterPro" id="IPR001031">
    <property type="entry name" value="Thioesterase"/>
</dbReference>
<dbReference type="SMART" id="SM00824">
    <property type="entry name" value="PKS_TE"/>
    <property type="match status" value="1"/>
</dbReference>
<reference evidence="4 5" key="1">
    <citation type="submission" date="2019-07" db="EMBL/GenBank/DDBJ databases">
        <title>R&amp;d 2014.</title>
        <authorList>
            <person name="Klenk H.-P."/>
        </authorList>
    </citation>
    <scope>NUCLEOTIDE SEQUENCE [LARGE SCALE GENOMIC DNA]</scope>
    <source>
        <strain evidence="4 5">DSM 43912</strain>
    </source>
</reference>
<dbReference type="Gene3D" id="3.40.50.1820">
    <property type="entry name" value="alpha/beta hydrolase"/>
    <property type="match status" value="1"/>
</dbReference>
<protein>
    <submittedName>
        <fullName evidence="4">Surfactin synthase thioesterase subunit</fullName>
    </submittedName>
</protein>
<sequence length="258" mass="28000">MLLQRWLPRPSARLRLLCLPPAGGSASLYRSWATRLPADVELYAVEPPGHGSRYGEPHATSMAELAGQVATAAAPLARRPLALFGHSMGALLALEVGRLLRDATGQPPSALLVASIDAPEPSDADPPDLTSLPDSHWRPRMIELGALDPRTTDDPALMEMAMAMFRADLVVMSGYRPTRAEPLRCPVRVYAGTTDPTVSERGLARWRRECPTDFQLSRLPGGHMFFRDDPTLLLARLGSDLDAGRLPVELGAGRPVPY</sequence>
<dbReference type="AlphaFoldDB" id="A0A562WGN3"/>
<dbReference type="Pfam" id="PF00975">
    <property type="entry name" value="Thioesterase"/>
    <property type="match status" value="1"/>
</dbReference>
<evidence type="ECO:0000256" key="2">
    <source>
        <dbReference type="ARBA" id="ARBA00022801"/>
    </source>
</evidence>
<dbReference type="InterPro" id="IPR029058">
    <property type="entry name" value="AB_hydrolase_fold"/>
</dbReference>
<gene>
    <name evidence="4" type="ORF">JD81_02943</name>
</gene>
<evidence type="ECO:0000313" key="4">
    <source>
        <dbReference type="EMBL" id="TWJ29433.1"/>
    </source>
</evidence>
<dbReference type="InterPro" id="IPR020802">
    <property type="entry name" value="TesA-like"/>
</dbReference>
<name>A0A562WGN3_9ACTN</name>
<evidence type="ECO:0000313" key="5">
    <source>
        <dbReference type="Proteomes" id="UP000319728"/>
    </source>
</evidence>
<dbReference type="RefSeq" id="WP_145818340.1">
    <property type="nucleotide sequence ID" value="NZ_AP023438.1"/>
</dbReference>
<evidence type="ECO:0000256" key="1">
    <source>
        <dbReference type="ARBA" id="ARBA00007169"/>
    </source>
</evidence>
<feature type="domain" description="Thioesterase TesA-like" evidence="3">
    <location>
        <begin position="17"/>
        <end position="241"/>
    </location>
</feature>
<dbReference type="Proteomes" id="UP000319728">
    <property type="component" value="Unassembled WGS sequence"/>
</dbReference>
<comment type="similarity">
    <text evidence="1">Belongs to the thioesterase family.</text>
</comment>
<organism evidence="4 5">
    <name type="scientific">Micromonospora sagamiensis</name>
    <dbReference type="NCBI Taxonomy" id="47875"/>
    <lineage>
        <taxon>Bacteria</taxon>
        <taxon>Bacillati</taxon>
        <taxon>Actinomycetota</taxon>
        <taxon>Actinomycetes</taxon>
        <taxon>Micromonosporales</taxon>
        <taxon>Micromonosporaceae</taxon>
        <taxon>Micromonospora</taxon>
    </lineage>
</organism>
<dbReference type="EMBL" id="VLLP01000001">
    <property type="protein sequence ID" value="TWJ29433.1"/>
    <property type="molecule type" value="Genomic_DNA"/>
</dbReference>
<accession>A0A562WGN3</accession>
<comment type="caution">
    <text evidence="4">The sequence shown here is derived from an EMBL/GenBank/DDBJ whole genome shotgun (WGS) entry which is preliminary data.</text>
</comment>
<dbReference type="InterPro" id="IPR012223">
    <property type="entry name" value="TEII"/>
</dbReference>
<dbReference type="PANTHER" id="PTHR11487">
    <property type="entry name" value="THIOESTERASE"/>
    <property type="match status" value="1"/>
</dbReference>
<dbReference type="GO" id="GO:0016787">
    <property type="term" value="F:hydrolase activity"/>
    <property type="evidence" value="ECO:0007669"/>
    <property type="project" value="UniProtKB-KW"/>
</dbReference>
<dbReference type="OrthoDB" id="8480037at2"/>
<dbReference type="PANTHER" id="PTHR11487:SF0">
    <property type="entry name" value="S-ACYL FATTY ACID SYNTHASE THIOESTERASE, MEDIUM CHAIN"/>
    <property type="match status" value="1"/>
</dbReference>
<keyword evidence="2" id="KW-0378">Hydrolase</keyword>
<keyword evidence="5" id="KW-1185">Reference proteome</keyword>
<dbReference type="GO" id="GO:0008610">
    <property type="term" value="P:lipid biosynthetic process"/>
    <property type="evidence" value="ECO:0007669"/>
    <property type="project" value="TreeGrafter"/>
</dbReference>
<dbReference type="SUPFAM" id="SSF53474">
    <property type="entry name" value="alpha/beta-Hydrolases"/>
    <property type="match status" value="1"/>
</dbReference>
<evidence type="ECO:0000259" key="3">
    <source>
        <dbReference type="SMART" id="SM00824"/>
    </source>
</evidence>
<proteinExistence type="inferred from homology"/>